<accession>A0A8J8Q5Q5</accession>
<dbReference type="Pfam" id="PF01565">
    <property type="entry name" value="FAD_binding_4"/>
    <property type="match status" value="1"/>
</dbReference>
<dbReference type="InterPro" id="IPR016167">
    <property type="entry name" value="FAD-bd_PCMH_sub1"/>
</dbReference>
<dbReference type="InterPro" id="IPR006094">
    <property type="entry name" value="Oxid_FAD_bind_N"/>
</dbReference>
<dbReference type="EMBL" id="PHNJ01000006">
    <property type="protein sequence ID" value="TYL38129.1"/>
    <property type="molecule type" value="Genomic_DNA"/>
</dbReference>
<proteinExistence type="inferred from homology"/>
<dbReference type="Proteomes" id="UP000766904">
    <property type="component" value="Unassembled WGS sequence"/>
</dbReference>
<dbReference type="InterPro" id="IPR050416">
    <property type="entry name" value="FAD-linked_Oxidoreductase"/>
</dbReference>
<dbReference type="PROSITE" id="PS51387">
    <property type="entry name" value="FAD_PCMH"/>
    <property type="match status" value="1"/>
</dbReference>
<dbReference type="OrthoDB" id="213514at2157"/>
<dbReference type="InterPro" id="IPR016169">
    <property type="entry name" value="FAD-bd_PCMH_sub2"/>
</dbReference>
<keyword evidence="3" id="KW-0285">Flavoprotein</keyword>
<keyword evidence="5" id="KW-0560">Oxidoreductase</keyword>
<sequence length="464" mass="50961">MAVRDPIDQREYEPLARDVHGEVLQPGDDDYDEARSIWNGMIDRKPAAVVRPTGAADVMTAVDFAREHGLPLAVKGGGHNVAGNAVCDDGLVIDLCSMSSVRVDPDAQTARVGPGATMADLDHESQAFGLATPAGFNSTTGIAGLTLGGGFGWLSRKYGMTVDNLRSVDVVTADGELVRASEDENPDLFWGVRGGGGNFGVVTSFEFDLHEVGPEILAGLILYPAEDARAVVRHWRDFVADIPDELTVWIVVLTAPPFPFVPDAYHGSPVVAVAPFYAGELADGMALIEPLRTFGDPVADNVEPRPYAAWQQFFDPAYAPGARNYWKSLNFTEFTDETIDASLEYALARPSPETKFAMVHLGGAPSRVPTDATAYPHRDAEFVVNIVARWNDPEQDDDCIEWARNSHDALTEYSTDGTYVNFISERTGEERFAYRENYDRLVELKRKYDPENRFRLNQNVKPAE</sequence>
<dbReference type="AlphaFoldDB" id="A0A8J8Q5Q5"/>
<reference evidence="7" key="1">
    <citation type="submission" date="2017-11" db="EMBL/GenBank/DDBJ databases">
        <authorList>
            <person name="Kajale S.C."/>
            <person name="Sharma A."/>
        </authorList>
    </citation>
    <scope>NUCLEOTIDE SEQUENCE</scope>
    <source>
        <strain evidence="7">LS1_42</strain>
    </source>
</reference>
<dbReference type="GO" id="GO:0016491">
    <property type="term" value="F:oxidoreductase activity"/>
    <property type="evidence" value="ECO:0007669"/>
    <property type="project" value="UniProtKB-KW"/>
</dbReference>
<dbReference type="SUPFAM" id="SSF56176">
    <property type="entry name" value="FAD-binding/transporter-associated domain-like"/>
    <property type="match status" value="1"/>
</dbReference>
<gene>
    <name evidence="7" type="ORF">CV102_13055</name>
</gene>
<comment type="caution">
    <text evidence="7">The sequence shown here is derived from an EMBL/GenBank/DDBJ whole genome shotgun (WGS) entry which is preliminary data.</text>
</comment>
<keyword evidence="4" id="KW-0274">FAD</keyword>
<comment type="similarity">
    <text evidence="2">Belongs to the oxygen-dependent FAD-linked oxidoreductase family.</text>
</comment>
<evidence type="ECO:0000256" key="1">
    <source>
        <dbReference type="ARBA" id="ARBA00001974"/>
    </source>
</evidence>
<dbReference type="PROSITE" id="PS00862">
    <property type="entry name" value="OX2_COVAL_FAD"/>
    <property type="match status" value="1"/>
</dbReference>
<dbReference type="GO" id="GO:0071949">
    <property type="term" value="F:FAD binding"/>
    <property type="evidence" value="ECO:0007669"/>
    <property type="project" value="InterPro"/>
</dbReference>
<evidence type="ECO:0000259" key="6">
    <source>
        <dbReference type="PROSITE" id="PS51387"/>
    </source>
</evidence>
<dbReference type="InterPro" id="IPR016166">
    <property type="entry name" value="FAD-bd_PCMH"/>
</dbReference>
<evidence type="ECO:0000313" key="8">
    <source>
        <dbReference type="Proteomes" id="UP000766904"/>
    </source>
</evidence>
<dbReference type="Pfam" id="PF08031">
    <property type="entry name" value="BBE"/>
    <property type="match status" value="1"/>
</dbReference>
<protein>
    <submittedName>
        <fullName evidence="7">FAD-linked oxidase</fullName>
    </submittedName>
</protein>
<dbReference type="RefSeq" id="WP_148858439.1">
    <property type="nucleotide sequence ID" value="NZ_PHNJ01000006.1"/>
</dbReference>
<evidence type="ECO:0000256" key="5">
    <source>
        <dbReference type="ARBA" id="ARBA00023002"/>
    </source>
</evidence>
<dbReference type="Gene3D" id="3.30.43.10">
    <property type="entry name" value="Uridine Diphospho-n-acetylenolpyruvylglucosamine Reductase, domain 2"/>
    <property type="match status" value="1"/>
</dbReference>
<dbReference type="PANTHER" id="PTHR42973:SF39">
    <property type="entry name" value="FAD-BINDING PCMH-TYPE DOMAIN-CONTAINING PROTEIN"/>
    <property type="match status" value="1"/>
</dbReference>
<dbReference type="InterPro" id="IPR036318">
    <property type="entry name" value="FAD-bd_PCMH-like_sf"/>
</dbReference>
<dbReference type="InterPro" id="IPR012951">
    <property type="entry name" value="BBE"/>
</dbReference>
<dbReference type="InterPro" id="IPR006093">
    <property type="entry name" value="Oxy_OxRdtase_FAD_BS"/>
</dbReference>
<evidence type="ECO:0000313" key="7">
    <source>
        <dbReference type="EMBL" id="TYL38129.1"/>
    </source>
</evidence>
<evidence type="ECO:0000256" key="3">
    <source>
        <dbReference type="ARBA" id="ARBA00022630"/>
    </source>
</evidence>
<keyword evidence="8" id="KW-1185">Reference proteome</keyword>
<feature type="domain" description="FAD-binding PCMH-type" evidence="6">
    <location>
        <begin position="42"/>
        <end position="212"/>
    </location>
</feature>
<evidence type="ECO:0000256" key="2">
    <source>
        <dbReference type="ARBA" id="ARBA00005466"/>
    </source>
</evidence>
<dbReference type="PANTHER" id="PTHR42973">
    <property type="entry name" value="BINDING OXIDOREDUCTASE, PUTATIVE (AFU_ORTHOLOGUE AFUA_1G17690)-RELATED"/>
    <property type="match status" value="1"/>
</dbReference>
<dbReference type="Gene3D" id="3.30.465.10">
    <property type="match status" value="1"/>
</dbReference>
<name>A0A8J8Q5Q5_9EURY</name>
<organism evidence="7 8">
    <name type="scientific">Natronococcus pandeyae</name>
    <dbReference type="NCBI Taxonomy" id="2055836"/>
    <lineage>
        <taxon>Archaea</taxon>
        <taxon>Methanobacteriati</taxon>
        <taxon>Methanobacteriota</taxon>
        <taxon>Stenosarchaea group</taxon>
        <taxon>Halobacteria</taxon>
        <taxon>Halobacteriales</taxon>
        <taxon>Natrialbaceae</taxon>
        <taxon>Natronococcus</taxon>
    </lineage>
</organism>
<dbReference type="Gene3D" id="3.40.462.20">
    <property type="match status" value="1"/>
</dbReference>
<comment type="cofactor">
    <cofactor evidence="1">
        <name>FAD</name>
        <dbReference type="ChEBI" id="CHEBI:57692"/>
    </cofactor>
</comment>
<evidence type="ECO:0000256" key="4">
    <source>
        <dbReference type="ARBA" id="ARBA00022827"/>
    </source>
</evidence>